<protein>
    <submittedName>
        <fullName evidence="6">FAD-binding protein</fullName>
    </submittedName>
</protein>
<evidence type="ECO:0000259" key="5">
    <source>
        <dbReference type="Pfam" id="PF02910"/>
    </source>
</evidence>
<dbReference type="InterPro" id="IPR015939">
    <property type="entry name" value="Fum_Rdtase/Succ_DH_flav-like_C"/>
</dbReference>
<dbReference type="Gene3D" id="1.20.58.100">
    <property type="entry name" value="Fumarate reductase/succinate dehydrogenase flavoprotein-like, C-terminal domain"/>
    <property type="match status" value="1"/>
</dbReference>
<dbReference type="InterPro" id="IPR027477">
    <property type="entry name" value="Succ_DH/fumarate_Rdtase_cat_sf"/>
</dbReference>
<dbReference type="InterPro" id="IPR036188">
    <property type="entry name" value="FAD/NAD-bd_sf"/>
</dbReference>
<dbReference type="EMBL" id="SOJK01000130">
    <property type="protein sequence ID" value="TET46356.1"/>
    <property type="molecule type" value="Genomic_DNA"/>
</dbReference>
<evidence type="ECO:0000259" key="4">
    <source>
        <dbReference type="Pfam" id="PF00890"/>
    </source>
</evidence>
<sequence>MREYSCEVLIIGGGGAALRAALAIVEKEPSARVILVTKGKLGKSGVTATACSDRMAFHTTLPFTEPQGEDNWRYHADDIYRIGGYVSDEGLAQILAKSSGEAFEYLDSLGVPWVKKEGRPEQFVTDGSQYARACYTGPYTANHIEEALIERIRTRPVKILEDIMVVDLIISSSMDRVIGAFGLDIKDNLILFKAKTTILATGGAGEVFEINVYPDGMTGDGYAMAYRAGAELVNMEFIQIGLSSVKTKLACSGSMMRALPRLINDEGKEFLADYFPQKASSKEVYLTLFQKGASWPVSFEHKSHLIDIAVFKELRKGKKVYLDYSRNPEGLKWEKLSEITNWYKGVKGVNLLKKKRLKSSPLLRLQKINPQAVSWLQERGIDLIKGDKIEIAPAAQHFQGGVKIGKEGQTTLKGLYAAGECAGGQHGANRPGGNALLDSQVFGKIAGDCALKEAQRMKNSLDIDSSSIKDMENRIRKLKEKRKGKSASLVREEIQEITSSFVSIVRTEEGLKEGIKRLDKLEKEGLYSEGESLVFSMETLNMLRVAQMVIG</sequence>
<keyword evidence="2" id="KW-0560">Oxidoreductase</keyword>
<gene>
    <name evidence="6" type="ORF">E3J59_03135</name>
</gene>
<dbReference type="InterPro" id="IPR030664">
    <property type="entry name" value="SdhA/FrdA/AprA"/>
</dbReference>
<dbReference type="SUPFAM" id="SSF51905">
    <property type="entry name" value="FAD/NAD(P)-binding domain"/>
    <property type="match status" value="1"/>
</dbReference>
<keyword evidence="3" id="KW-0175">Coiled coil</keyword>
<evidence type="ECO:0000313" key="7">
    <source>
        <dbReference type="Proteomes" id="UP000320679"/>
    </source>
</evidence>
<evidence type="ECO:0000256" key="3">
    <source>
        <dbReference type="SAM" id="Coils"/>
    </source>
</evidence>
<dbReference type="Pfam" id="PF02910">
    <property type="entry name" value="Succ_DH_flav_C"/>
    <property type="match status" value="1"/>
</dbReference>
<dbReference type="GO" id="GO:0050660">
    <property type="term" value="F:flavin adenine dinucleotide binding"/>
    <property type="evidence" value="ECO:0007669"/>
    <property type="project" value="TreeGrafter"/>
</dbReference>
<dbReference type="GO" id="GO:0005886">
    <property type="term" value="C:plasma membrane"/>
    <property type="evidence" value="ECO:0007669"/>
    <property type="project" value="TreeGrafter"/>
</dbReference>
<proteinExistence type="predicted"/>
<feature type="non-terminal residue" evidence="6">
    <location>
        <position position="551"/>
    </location>
</feature>
<reference evidence="6 7" key="1">
    <citation type="submission" date="2019-03" db="EMBL/GenBank/DDBJ databases">
        <title>Metabolic potential of uncultured bacteria and archaea associated with petroleum seepage in deep-sea sediments.</title>
        <authorList>
            <person name="Dong X."/>
            <person name="Hubert C."/>
        </authorList>
    </citation>
    <scope>NUCLEOTIDE SEQUENCE [LARGE SCALE GENOMIC DNA]</scope>
    <source>
        <strain evidence="6">E29_bin78</strain>
    </source>
</reference>
<feature type="domain" description="FAD-dependent oxidoreductase 2 FAD-binding" evidence="4">
    <location>
        <begin position="8"/>
        <end position="436"/>
    </location>
</feature>
<feature type="domain" description="Fumarate reductase/succinate dehydrogenase flavoprotein-like C-terminal" evidence="5">
    <location>
        <begin position="491"/>
        <end position="549"/>
    </location>
</feature>
<dbReference type="Gene3D" id="3.50.50.60">
    <property type="entry name" value="FAD/NAD(P)-binding domain"/>
    <property type="match status" value="2"/>
</dbReference>
<evidence type="ECO:0000256" key="1">
    <source>
        <dbReference type="ARBA" id="ARBA00022630"/>
    </source>
</evidence>
<dbReference type="GO" id="GO:0000104">
    <property type="term" value="F:succinate dehydrogenase activity"/>
    <property type="evidence" value="ECO:0007669"/>
    <property type="project" value="TreeGrafter"/>
</dbReference>
<dbReference type="PRINTS" id="PR00368">
    <property type="entry name" value="FADPNR"/>
</dbReference>
<dbReference type="Proteomes" id="UP000320679">
    <property type="component" value="Unassembled WGS sequence"/>
</dbReference>
<comment type="caution">
    <text evidence="6">The sequence shown here is derived from an EMBL/GenBank/DDBJ whole genome shotgun (WGS) entry which is preliminary data.</text>
</comment>
<dbReference type="SUPFAM" id="SSF46977">
    <property type="entry name" value="Succinate dehydrogenase/fumarate reductase flavoprotein C-terminal domain"/>
    <property type="match status" value="1"/>
</dbReference>
<dbReference type="AlphaFoldDB" id="A0A523UUX3"/>
<evidence type="ECO:0000313" key="6">
    <source>
        <dbReference type="EMBL" id="TET46356.1"/>
    </source>
</evidence>
<dbReference type="InterPro" id="IPR037099">
    <property type="entry name" value="Fum_R/Succ_DH_flav-like_C_sf"/>
</dbReference>
<dbReference type="PANTHER" id="PTHR11632:SF51">
    <property type="entry name" value="SUCCINATE DEHYDROGENASE [UBIQUINONE] FLAVOPROTEIN SUBUNIT, MITOCHONDRIAL"/>
    <property type="match status" value="1"/>
</dbReference>
<dbReference type="PANTHER" id="PTHR11632">
    <property type="entry name" value="SUCCINATE DEHYDROGENASE 2 FLAVOPROTEIN SUBUNIT"/>
    <property type="match status" value="1"/>
</dbReference>
<dbReference type="GO" id="GO:0009061">
    <property type="term" value="P:anaerobic respiration"/>
    <property type="evidence" value="ECO:0007669"/>
    <property type="project" value="TreeGrafter"/>
</dbReference>
<dbReference type="GO" id="GO:0009055">
    <property type="term" value="F:electron transfer activity"/>
    <property type="evidence" value="ECO:0007669"/>
    <property type="project" value="TreeGrafter"/>
</dbReference>
<dbReference type="Pfam" id="PF00890">
    <property type="entry name" value="FAD_binding_2"/>
    <property type="match status" value="1"/>
</dbReference>
<dbReference type="PIRSF" id="PIRSF000171">
    <property type="entry name" value="SDHA_APRA_LASPO"/>
    <property type="match status" value="1"/>
</dbReference>
<evidence type="ECO:0000256" key="2">
    <source>
        <dbReference type="ARBA" id="ARBA00023002"/>
    </source>
</evidence>
<organism evidence="6 7">
    <name type="scientific">Aerophobetes bacterium</name>
    <dbReference type="NCBI Taxonomy" id="2030807"/>
    <lineage>
        <taxon>Bacteria</taxon>
        <taxon>Candidatus Aerophobota</taxon>
    </lineage>
</organism>
<dbReference type="Gene3D" id="3.90.700.10">
    <property type="entry name" value="Succinate dehydrogenase/fumarate reductase flavoprotein, catalytic domain"/>
    <property type="match status" value="2"/>
</dbReference>
<dbReference type="InterPro" id="IPR003953">
    <property type="entry name" value="FAD-dep_OxRdtase_2_FAD-bd"/>
</dbReference>
<accession>A0A523UUX3</accession>
<name>A0A523UUX3_UNCAE</name>
<keyword evidence="1" id="KW-0285">Flavoprotein</keyword>
<feature type="coiled-coil region" evidence="3">
    <location>
        <begin position="461"/>
        <end position="524"/>
    </location>
</feature>